<dbReference type="Pfam" id="PF13812">
    <property type="entry name" value="PPR_3"/>
    <property type="match status" value="1"/>
</dbReference>
<feature type="repeat" description="PPR" evidence="3">
    <location>
        <begin position="683"/>
        <end position="717"/>
    </location>
</feature>
<dbReference type="Pfam" id="PF13041">
    <property type="entry name" value="PPR_2"/>
    <property type="match status" value="1"/>
</dbReference>
<dbReference type="EMBL" id="SDMP01000014">
    <property type="protein sequence ID" value="RYR16015.1"/>
    <property type="molecule type" value="Genomic_DNA"/>
</dbReference>
<accession>A0A444ZPF4</accession>
<feature type="repeat" description="PPR" evidence="3">
    <location>
        <begin position="546"/>
        <end position="580"/>
    </location>
</feature>
<evidence type="ECO:0000256" key="2">
    <source>
        <dbReference type="ARBA" id="ARBA00022737"/>
    </source>
</evidence>
<evidence type="ECO:0000256" key="3">
    <source>
        <dbReference type="PROSITE-ProRule" id="PRU00708"/>
    </source>
</evidence>
<name>A0A444ZPF4_ARAHY</name>
<feature type="repeat" description="PPR" evidence="3">
    <location>
        <begin position="581"/>
        <end position="615"/>
    </location>
</feature>
<feature type="repeat" description="PPR" evidence="3">
    <location>
        <begin position="511"/>
        <end position="545"/>
    </location>
</feature>
<evidence type="ECO:0000313" key="4">
    <source>
        <dbReference type="EMBL" id="RYR16015.1"/>
    </source>
</evidence>
<dbReference type="AlphaFoldDB" id="A0A444ZPF4"/>
<dbReference type="PANTHER" id="PTHR47939">
    <property type="entry name" value="MEMBRANE-ASSOCIATED SALT-INDUCIBLE PROTEIN-LIKE"/>
    <property type="match status" value="1"/>
</dbReference>
<dbReference type="Pfam" id="PF01535">
    <property type="entry name" value="PPR"/>
    <property type="match status" value="3"/>
</dbReference>
<gene>
    <name evidence="4" type="ORF">Ahy_B04g073002</name>
</gene>
<dbReference type="InterPro" id="IPR002885">
    <property type="entry name" value="PPR_rpt"/>
</dbReference>
<dbReference type="Gene3D" id="1.25.40.10">
    <property type="entry name" value="Tetratricopeptide repeat domain"/>
    <property type="match status" value="3"/>
</dbReference>
<organism evidence="4 5">
    <name type="scientific">Arachis hypogaea</name>
    <name type="common">Peanut</name>
    <dbReference type="NCBI Taxonomy" id="3818"/>
    <lineage>
        <taxon>Eukaryota</taxon>
        <taxon>Viridiplantae</taxon>
        <taxon>Streptophyta</taxon>
        <taxon>Embryophyta</taxon>
        <taxon>Tracheophyta</taxon>
        <taxon>Spermatophyta</taxon>
        <taxon>Magnoliopsida</taxon>
        <taxon>eudicotyledons</taxon>
        <taxon>Gunneridae</taxon>
        <taxon>Pentapetalae</taxon>
        <taxon>rosids</taxon>
        <taxon>fabids</taxon>
        <taxon>Fabales</taxon>
        <taxon>Fabaceae</taxon>
        <taxon>Papilionoideae</taxon>
        <taxon>50 kb inversion clade</taxon>
        <taxon>dalbergioids sensu lato</taxon>
        <taxon>Dalbergieae</taxon>
        <taxon>Pterocarpus clade</taxon>
        <taxon>Arachis</taxon>
    </lineage>
</organism>
<keyword evidence="2" id="KW-0677">Repeat</keyword>
<reference evidence="4 5" key="1">
    <citation type="submission" date="2019-01" db="EMBL/GenBank/DDBJ databases">
        <title>Sequencing of cultivated peanut Arachis hypogaea provides insights into genome evolution and oil improvement.</title>
        <authorList>
            <person name="Chen X."/>
        </authorList>
    </citation>
    <scope>NUCLEOTIDE SEQUENCE [LARGE SCALE GENOMIC DNA]</scope>
    <source>
        <strain evidence="5">cv. Fuhuasheng</strain>
        <tissue evidence="4">Leaves</tissue>
    </source>
</reference>
<protein>
    <submittedName>
        <fullName evidence="4">Uncharacterized protein</fullName>
    </submittedName>
</protein>
<dbReference type="InterPro" id="IPR011990">
    <property type="entry name" value="TPR-like_helical_dom_sf"/>
</dbReference>
<evidence type="ECO:0000256" key="1">
    <source>
        <dbReference type="ARBA" id="ARBA00007626"/>
    </source>
</evidence>
<comment type="caution">
    <text evidence="4">The sequence shown here is derived from an EMBL/GenBank/DDBJ whole genome shotgun (WGS) entry which is preliminary data.</text>
</comment>
<feature type="repeat" description="PPR" evidence="3">
    <location>
        <begin position="648"/>
        <end position="682"/>
    </location>
</feature>
<dbReference type="Proteomes" id="UP000289738">
    <property type="component" value="Chromosome B04"/>
</dbReference>
<comment type="similarity">
    <text evidence="1">Belongs to the PPR family. P subfamily.</text>
</comment>
<proteinExistence type="inferred from homology"/>
<keyword evidence="5" id="KW-1185">Reference proteome</keyword>
<feature type="repeat" description="PPR" evidence="3">
    <location>
        <begin position="368"/>
        <end position="402"/>
    </location>
</feature>
<dbReference type="NCBIfam" id="TIGR00756">
    <property type="entry name" value="PPR"/>
    <property type="match status" value="6"/>
</dbReference>
<dbReference type="PROSITE" id="PS51375">
    <property type="entry name" value="PPR"/>
    <property type="match status" value="6"/>
</dbReference>
<evidence type="ECO:0000313" key="5">
    <source>
        <dbReference type="Proteomes" id="UP000289738"/>
    </source>
</evidence>
<sequence>MITPRRRALLTSDPAVPNLRSHRRRSRTLAVVLTLKQPTRFRPSLNSPFLAKQFWNCPPEVEKEGIVMVGIGGPSGSGKSSNQYIPEGKQTQPLISCHWTLSSLAVATITFISPVLNFFQCPPVRPYFRSLAISRHKPATLAACFSFLWSILTNTLSYNFEKPIEVGFDIFSIMIRARSKLSLFSDMARCISHSSLPFSYFHRVQHPLVSAGFGFGNPSSSPDTYSAVPEFGFSMRLLCTSSSIRFSGVTDAPVLGLDKSLTASNDGDYDDCNDEDDEQGKKNYEIGSHCNQLDLRGDGLLAQDVKTILDIIHEPSSGPSGIKHKLEHCGVSASSELVVEVLSRIRNDWEAAFTFFLWAGKQPKYAHSVREYHSMISILAKMRKFDTAWALIEEMRGGSTGPSLVTPQTLMIMIRRYCAVHDVGRAINTFYVHKRFNFQVGLEEFQGLLSALCRYKNVEDAEHLLFCNKNVFPLDTKSFNIILNGWCNLIISTRNADRIWQEMSKRGIRYDVISYSSIISCYSKTSKLYKVLKLFDEMKKRNITPDRKVYNAVIHALAKARHIKEAVNLIGTMEANNVTPDAVTYNSLIKPLCKAHKMDEAKEVFDDMLKRGLSPTIRTFHAFFRILRTREEVFELLDKMRELRCCPTIETYIMLIRKFCRWRQLDDVLKIWNKMREDGVSHDRSSYIVLIHGLFLNEKLEEAHKYYVEMLEKGFAPEPKTEKIIQAWIYGRQVTQDRVTDLQDNQVEHDTWRKKDKAKPSKFEKEKSFLHKPETRRVIREKGFSFWEQ</sequence>
<dbReference type="InterPro" id="IPR050667">
    <property type="entry name" value="PPR-containing_protein"/>
</dbReference>
<dbReference type="PANTHER" id="PTHR47939:SF5">
    <property type="entry name" value="PENTACOTRIPEPTIDE-REPEAT REGION OF PRORP DOMAIN-CONTAINING PROTEIN"/>
    <property type="match status" value="1"/>
</dbReference>